<feature type="transmembrane region" description="Helical" evidence="6">
    <location>
        <begin position="91"/>
        <end position="112"/>
    </location>
</feature>
<accession>A0A6J4UJP8</accession>
<evidence type="ECO:0000256" key="3">
    <source>
        <dbReference type="ARBA" id="ARBA00022692"/>
    </source>
</evidence>
<keyword evidence="3 6" id="KW-0812">Transmembrane</keyword>
<dbReference type="SUPFAM" id="SSF103481">
    <property type="entry name" value="Multidrug resistance efflux transporter EmrE"/>
    <property type="match status" value="2"/>
</dbReference>
<dbReference type="InterPro" id="IPR050638">
    <property type="entry name" value="AA-Vitamin_Transporters"/>
</dbReference>
<evidence type="ECO:0000256" key="1">
    <source>
        <dbReference type="ARBA" id="ARBA00004141"/>
    </source>
</evidence>
<feature type="transmembrane region" description="Helical" evidence="6">
    <location>
        <begin position="271"/>
        <end position="294"/>
    </location>
</feature>
<evidence type="ECO:0000256" key="4">
    <source>
        <dbReference type="ARBA" id="ARBA00022989"/>
    </source>
</evidence>
<reference evidence="8" key="1">
    <citation type="submission" date="2020-02" db="EMBL/GenBank/DDBJ databases">
        <authorList>
            <person name="Meier V. D."/>
        </authorList>
    </citation>
    <scope>NUCLEOTIDE SEQUENCE</scope>
    <source>
        <strain evidence="8">AVDCRST_MAG33</strain>
    </source>
</reference>
<feature type="domain" description="EamA" evidence="7">
    <location>
        <begin position="182"/>
        <end position="316"/>
    </location>
</feature>
<dbReference type="InterPro" id="IPR037185">
    <property type="entry name" value="EmrE-like"/>
</dbReference>
<comment type="similarity">
    <text evidence="2">Belongs to the EamA transporter family.</text>
</comment>
<feature type="transmembrane region" description="Helical" evidence="6">
    <location>
        <begin position="300"/>
        <end position="321"/>
    </location>
</feature>
<dbReference type="Pfam" id="PF00892">
    <property type="entry name" value="EamA"/>
    <property type="match status" value="2"/>
</dbReference>
<gene>
    <name evidence="8" type="ORF">AVDCRST_MAG33-1003</name>
</gene>
<feature type="transmembrane region" description="Helical" evidence="6">
    <location>
        <begin position="58"/>
        <end position="79"/>
    </location>
</feature>
<dbReference type="GO" id="GO:0016020">
    <property type="term" value="C:membrane"/>
    <property type="evidence" value="ECO:0007669"/>
    <property type="project" value="UniProtKB-SubCell"/>
</dbReference>
<keyword evidence="5 6" id="KW-0472">Membrane</keyword>
<evidence type="ECO:0000256" key="2">
    <source>
        <dbReference type="ARBA" id="ARBA00007362"/>
    </source>
</evidence>
<feature type="transmembrane region" description="Helical" evidence="6">
    <location>
        <begin position="21"/>
        <end position="46"/>
    </location>
</feature>
<dbReference type="AlphaFoldDB" id="A0A6J4UJP8"/>
<evidence type="ECO:0000256" key="6">
    <source>
        <dbReference type="SAM" id="Phobius"/>
    </source>
</evidence>
<protein>
    <submittedName>
        <fullName evidence="8">Permease of the drug/metabolite transporter (DMT) superfamily</fullName>
    </submittedName>
</protein>
<dbReference type="PANTHER" id="PTHR32322:SF2">
    <property type="entry name" value="EAMA DOMAIN-CONTAINING PROTEIN"/>
    <property type="match status" value="1"/>
</dbReference>
<comment type="subcellular location">
    <subcellularLocation>
        <location evidence="1">Membrane</location>
        <topology evidence="1">Multi-pass membrane protein</topology>
    </subcellularLocation>
</comment>
<keyword evidence="4 6" id="KW-1133">Transmembrane helix</keyword>
<evidence type="ECO:0000259" key="7">
    <source>
        <dbReference type="Pfam" id="PF00892"/>
    </source>
</evidence>
<feature type="transmembrane region" description="Helical" evidence="6">
    <location>
        <begin position="245"/>
        <end position="264"/>
    </location>
</feature>
<dbReference type="PANTHER" id="PTHR32322">
    <property type="entry name" value="INNER MEMBRANE TRANSPORTER"/>
    <property type="match status" value="1"/>
</dbReference>
<organism evidence="8">
    <name type="scientific">uncultured Thermomicrobiales bacterium</name>
    <dbReference type="NCBI Taxonomy" id="1645740"/>
    <lineage>
        <taxon>Bacteria</taxon>
        <taxon>Pseudomonadati</taxon>
        <taxon>Thermomicrobiota</taxon>
        <taxon>Thermomicrobia</taxon>
        <taxon>Thermomicrobiales</taxon>
        <taxon>environmental samples</taxon>
    </lineage>
</organism>
<feature type="transmembrane region" description="Helical" evidence="6">
    <location>
        <begin position="206"/>
        <end position="225"/>
    </location>
</feature>
<name>A0A6J4UJP8_9BACT</name>
<evidence type="ECO:0000256" key="5">
    <source>
        <dbReference type="ARBA" id="ARBA00023136"/>
    </source>
</evidence>
<sequence length="328" mass="34114">MVIGESTGVRSSPGRHRLRSVTAGIPPAWLGIIELTCGMATIAAGFLASDIITESLPVMLASTVRYLIATLVLLPVLLLSGRVPRFSRTTWWTLLAVALGGTLIFNSGLLYGLRYTTIIEAGIVTSTTPLLVGLFGLLFFRERLSGRSWLAILAATSGVFLVVVQPADASGETVGTLVRLGGLLLILMAASGEAAFNVFGRRLPRSVSSIAASTATMAIAIVLFLPGAVVEVVTGPGIPADRDGWLAVVFMGLIPSALGVLLWADGVRRVSLAVSGAATALIPVFTSLMAVAIVGERLQAVTLIGILLIVVSLAFLARWSVQDGSGLP</sequence>
<evidence type="ECO:0000313" key="8">
    <source>
        <dbReference type="EMBL" id="CAA9552502.1"/>
    </source>
</evidence>
<proteinExistence type="inferred from homology"/>
<dbReference type="EMBL" id="CADCWK010000091">
    <property type="protein sequence ID" value="CAA9552502.1"/>
    <property type="molecule type" value="Genomic_DNA"/>
</dbReference>
<feature type="transmembrane region" description="Helical" evidence="6">
    <location>
        <begin position="177"/>
        <end position="199"/>
    </location>
</feature>
<feature type="domain" description="EamA" evidence="7">
    <location>
        <begin position="30"/>
        <end position="163"/>
    </location>
</feature>
<dbReference type="InterPro" id="IPR000620">
    <property type="entry name" value="EamA_dom"/>
</dbReference>
<feature type="transmembrane region" description="Helical" evidence="6">
    <location>
        <begin position="147"/>
        <end position="165"/>
    </location>
</feature>
<feature type="transmembrane region" description="Helical" evidence="6">
    <location>
        <begin position="118"/>
        <end position="140"/>
    </location>
</feature>